<evidence type="ECO:0000256" key="5">
    <source>
        <dbReference type="ARBA" id="ARBA00022531"/>
    </source>
</evidence>
<dbReference type="STRING" id="3750.A0A498IFS8"/>
<gene>
    <name evidence="14" type="ORF">DVH24_036557</name>
</gene>
<keyword evidence="4 12" id="KW-0674">Reaction center</keyword>
<protein>
    <recommendedName>
        <fullName evidence="3 12">Photosystem II reaction center protein Z</fullName>
    </recommendedName>
</protein>
<feature type="transmembrane region" description="Helical" evidence="13">
    <location>
        <begin position="73"/>
        <end position="95"/>
    </location>
</feature>
<dbReference type="InterPro" id="IPR002644">
    <property type="entry name" value="PSII_PsbZ"/>
</dbReference>
<comment type="caution">
    <text evidence="14">The sequence shown here is derived from an EMBL/GenBank/DDBJ whole genome shotgun (WGS) entry which is preliminary data.</text>
</comment>
<keyword evidence="15" id="KW-1185">Reference proteome</keyword>
<name>A0A498IFS8_MALDO</name>
<evidence type="ECO:0000256" key="13">
    <source>
        <dbReference type="SAM" id="Phobius"/>
    </source>
</evidence>
<dbReference type="Pfam" id="PF01737">
    <property type="entry name" value="Ycf9"/>
    <property type="match status" value="1"/>
</dbReference>
<keyword evidence="9 13" id="KW-0472">Membrane</keyword>
<dbReference type="AlphaFoldDB" id="A0A498IFS8"/>
<dbReference type="InterPro" id="IPR036512">
    <property type="entry name" value="PSII_PsbZ_sf"/>
</dbReference>
<keyword evidence="7 13" id="KW-1133">Transmembrane helix</keyword>
<evidence type="ECO:0000256" key="12">
    <source>
        <dbReference type="RuleBase" id="RU003472"/>
    </source>
</evidence>
<dbReference type="GO" id="GO:0009539">
    <property type="term" value="C:photosystem II reaction center"/>
    <property type="evidence" value="ECO:0007669"/>
    <property type="project" value="InterPro"/>
</dbReference>
<dbReference type="Gene3D" id="1.10.287.740">
    <property type="entry name" value="Photosystem II PsbZ, reaction centre"/>
    <property type="match status" value="1"/>
</dbReference>
<feature type="transmembrane region" description="Helical" evidence="13">
    <location>
        <begin position="41"/>
        <end position="61"/>
    </location>
</feature>
<dbReference type="Proteomes" id="UP000290289">
    <property type="component" value="Chromosome 12"/>
</dbReference>
<evidence type="ECO:0000256" key="10">
    <source>
        <dbReference type="ARBA" id="ARBA00023276"/>
    </source>
</evidence>
<dbReference type="GO" id="GO:0042549">
    <property type="term" value="P:photosystem II stabilization"/>
    <property type="evidence" value="ECO:0007669"/>
    <property type="project" value="InterPro"/>
</dbReference>
<keyword evidence="8 12" id="KW-0793">Thylakoid</keyword>
<accession>A0A498IFS8</accession>
<comment type="function">
    <text evidence="12">Controls the interaction of photosystem II (PSII) cores with the light-harvesting antenna, regulates electron flow through the 2 photosystem reaction centers. PSII is a light-driven water plastoquinone oxidoreductase, using light energy to abstract electrons from H(2)O, generating a proton gradient subsequently used for ATP formation.</text>
</comment>
<dbReference type="GO" id="GO:0009535">
    <property type="term" value="C:chloroplast thylakoid membrane"/>
    <property type="evidence" value="ECO:0007669"/>
    <property type="project" value="TreeGrafter"/>
</dbReference>
<comment type="subcellular location">
    <subcellularLocation>
        <location evidence="1">Membrane</location>
        <topology evidence="1">Multi-pass membrane protein</topology>
    </subcellularLocation>
</comment>
<keyword evidence="10 12" id="KW-0604">Photosystem II</keyword>
<keyword evidence="6 12" id="KW-0812">Transmembrane</keyword>
<evidence type="ECO:0000256" key="8">
    <source>
        <dbReference type="ARBA" id="ARBA00023078"/>
    </source>
</evidence>
<evidence type="ECO:0000313" key="15">
    <source>
        <dbReference type="Proteomes" id="UP000290289"/>
    </source>
</evidence>
<evidence type="ECO:0000256" key="4">
    <source>
        <dbReference type="ARBA" id="ARBA00022469"/>
    </source>
</evidence>
<dbReference type="NCBIfam" id="TIGR03043">
    <property type="entry name" value="PS_II_psbZ"/>
    <property type="match status" value="1"/>
</dbReference>
<reference evidence="14 15" key="1">
    <citation type="submission" date="2018-10" db="EMBL/GenBank/DDBJ databases">
        <title>A high-quality apple genome assembly.</title>
        <authorList>
            <person name="Hu J."/>
        </authorList>
    </citation>
    <scope>NUCLEOTIDE SEQUENCE [LARGE SCALE GENOMIC DNA]</scope>
    <source>
        <strain evidence="15">cv. HFTH1</strain>
        <tissue evidence="14">Young leaf</tissue>
    </source>
</reference>
<evidence type="ECO:0000256" key="11">
    <source>
        <dbReference type="ARBA" id="ARBA00038734"/>
    </source>
</evidence>
<dbReference type="PANTHER" id="PTHR34971:SF2">
    <property type="entry name" value="PHOTOSYSTEM II REACTION CENTER PROTEIN Z"/>
    <property type="match status" value="1"/>
</dbReference>
<dbReference type="EMBL" id="RDQH01000338">
    <property type="protein sequence ID" value="RXH82216.1"/>
    <property type="molecule type" value="Genomic_DNA"/>
</dbReference>
<evidence type="ECO:0000256" key="9">
    <source>
        <dbReference type="ARBA" id="ARBA00023136"/>
    </source>
</evidence>
<comment type="subunit">
    <text evidence="11">PSII is composed of 1 copy each of membrane proteins PsbA, PsbB, PsbC, PsbD, PsbE, PsbF, PsbH, PsbI, PsbJ, PsbK, PsbL, PsbM, PsbT, PsbY, PsbZ, Psb30/Ycf12, at least 3 peripheral proteins of the oxygen-evolving complex and a large number of cofactors. It forms dimeric complexes.</text>
</comment>
<dbReference type="SUPFAM" id="SSF161055">
    <property type="entry name" value="PsbZ-like"/>
    <property type="match status" value="1"/>
</dbReference>
<organism evidence="14 15">
    <name type="scientific">Malus domestica</name>
    <name type="common">Apple</name>
    <name type="synonym">Pyrus malus</name>
    <dbReference type="NCBI Taxonomy" id="3750"/>
    <lineage>
        <taxon>Eukaryota</taxon>
        <taxon>Viridiplantae</taxon>
        <taxon>Streptophyta</taxon>
        <taxon>Embryophyta</taxon>
        <taxon>Tracheophyta</taxon>
        <taxon>Spermatophyta</taxon>
        <taxon>Magnoliopsida</taxon>
        <taxon>eudicotyledons</taxon>
        <taxon>Gunneridae</taxon>
        <taxon>Pentapetalae</taxon>
        <taxon>rosids</taxon>
        <taxon>fabids</taxon>
        <taxon>Rosales</taxon>
        <taxon>Rosaceae</taxon>
        <taxon>Amygdaloideae</taxon>
        <taxon>Maleae</taxon>
        <taxon>Malus</taxon>
    </lineage>
</organism>
<proteinExistence type="inferred from homology"/>
<dbReference type="PANTHER" id="PTHR34971">
    <property type="entry name" value="PHOTOSYSTEM II REACTION CENTER PROTEIN Z"/>
    <property type="match status" value="1"/>
</dbReference>
<evidence type="ECO:0000256" key="6">
    <source>
        <dbReference type="ARBA" id="ARBA00022692"/>
    </source>
</evidence>
<evidence type="ECO:0000256" key="2">
    <source>
        <dbReference type="ARBA" id="ARBA00008367"/>
    </source>
</evidence>
<sequence>MDVLVVERVSQKQYIRRTIFWLIKGSNGIILLLKHDYCFPLGYFCIKCYFFNLLISVRVAFASPEGWWGNKNVPFFGTSLCIGLVFLVGILNSLIS</sequence>
<comment type="similarity">
    <text evidence="2 12">Belongs to the PsbZ family.</text>
</comment>
<keyword evidence="5 12" id="KW-0602">Photosynthesis</keyword>
<evidence type="ECO:0000313" key="14">
    <source>
        <dbReference type="EMBL" id="RXH82216.1"/>
    </source>
</evidence>
<evidence type="ECO:0000256" key="7">
    <source>
        <dbReference type="ARBA" id="ARBA00022989"/>
    </source>
</evidence>
<dbReference type="GO" id="GO:0015979">
    <property type="term" value="P:photosynthesis"/>
    <property type="evidence" value="ECO:0007669"/>
    <property type="project" value="UniProtKB-KW"/>
</dbReference>
<evidence type="ECO:0000256" key="3">
    <source>
        <dbReference type="ARBA" id="ARBA00021665"/>
    </source>
</evidence>
<evidence type="ECO:0000256" key="1">
    <source>
        <dbReference type="ARBA" id="ARBA00004141"/>
    </source>
</evidence>